<gene>
    <name evidence="1" type="ORF">J2X78_002896</name>
</gene>
<comment type="caution">
    <text evidence="1">The sequence shown here is derived from an EMBL/GenBank/DDBJ whole genome shotgun (WGS) entry which is preliminary data.</text>
</comment>
<evidence type="ECO:0000313" key="1">
    <source>
        <dbReference type="EMBL" id="MDR6784331.1"/>
    </source>
</evidence>
<name>A0ACC6KYN5_9SPHI</name>
<reference evidence="1" key="1">
    <citation type="submission" date="2023-07" db="EMBL/GenBank/DDBJ databases">
        <title>Sorghum-associated microbial communities from plants grown in Nebraska, USA.</title>
        <authorList>
            <person name="Schachtman D."/>
        </authorList>
    </citation>
    <scope>NUCLEOTIDE SEQUENCE</scope>
    <source>
        <strain evidence="1">2697</strain>
    </source>
</reference>
<dbReference type="EMBL" id="JAVDTF010000002">
    <property type="protein sequence ID" value="MDR6784331.1"/>
    <property type="molecule type" value="Genomic_DNA"/>
</dbReference>
<accession>A0ACC6KYN5</accession>
<dbReference type="Proteomes" id="UP001246858">
    <property type="component" value="Unassembled WGS sequence"/>
</dbReference>
<sequence>MYCLLMVNVWIFELLLPNIYTPMIEKVLTLGLGKVGTLVGVLLSKQFQVTGMDKQAPHYPYELPFNVVTGDVTDEVLMQKMIASHDAVVSALPYFLNKTIARIAHQEGKSYFDLTEDVETTKYIIGLSETATAVMAPQCGLAPGIIGIIGAHLAKDFEKLRSIEMRVGALPKYPNGELGYSFTWSAAGVVNEYINDAEAIHNGERKQVVSLQGKETINIEGAAYEAFYTSGGLGTMCETYAGRVDKLDYKTIRYPGHCDLMNFLIHELHLKNNKQQLEDILKNAKPEVEEDVVLVYAAAEGWKDGQLKRNEFCKSYHPVTIDGQAWRAISWTTAASLVAVIEMVANGALPAKGFIKQEDIPFEGLLATQTGQLFEKGILGEIEVA</sequence>
<proteinExistence type="predicted"/>
<organism evidence="1 2">
    <name type="scientific">Pedobacter africanus</name>
    <dbReference type="NCBI Taxonomy" id="151894"/>
    <lineage>
        <taxon>Bacteria</taxon>
        <taxon>Pseudomonadati</taxon>
        <taxon>Bacteroidota</taxon>
        <taxon>Sphingobacteriia</taxon>
        <taxon>Sphingobacteriales</taxon>
        <taxon>Sphingobacteriaceae</taxon>
        <taxon>Pedobacter</taxon>
    </lineage>
</organism>
<evidence type="ECO:0000313" key="2">
    <source>
        <dbReference type="Proteomes" id="UP001246858"/>
    </source>
</evidence>
<keyword evidence="2" id="KW-1185">Reference proteome</keyword>
<protein>
    <submittedName>
        <fullName evidence="1">Saccharopine dehydrogenase-like NADP-dependent oxidoreductase</fullName>
    </submittedName>
</protein>